<reference evidence="4 5" key="1">
    <citation type="submission" date="2015-07" db="EMBL/GenBank/DDBJ databases">
        <authorList>
            <person name="Noorani M."/>
        </authorList>
    </citation>
    <scope>NUCLEOTIDE SEQUENCE [LARGE SCALE GENOMIC DNA]</scope>
    <source>
        <strain evidence="4 5">CECT 5088</strain>
    </source>
</reference>
<keyword evidence="5" id="KW-1185">Reference proteome</keyword>
<keyword evidence="1 4" id="KW-0413">Isomerase</keyword>
<dbReference type="InterPro" id="IPR013022">
    <property type="entry name" value="Xyl_isomerase-like_TIM-brl"/>
</dbReference>
<dbReference type="OrthoDB" id="9786584at2"/>
<dbReference type="GO" id="GO:0008903">
    <property type="term" value="F:hydroxypyruvate isomerase activity"/>
    <property type="evidence" value="ECO:0007669"/>
    <property type="project" value="UniProtKB-EC"/>
</dbReference>
<evidence type="ECO:0000259" key="3">
    <source>
        <dbReference type="Pfam" id="PF01261"/>
    </source>
</evidence>
<dbReference type="EMBL" id="CXPG01000014">
    <property type="protein sequence ID" value="CTQ32542.1"/>
    <property type="molecule type" value="Genomic_DNA"/>
</dbReference>
<dbReference type="InterPro" id="IPR036237">
    <property type="entry name" value="Xyl_isomerase-like_sf"/>
</dbReference>
<sequence length="249" mass="26950">MKFSANLGFLWTDLPLPDAVRAAHAAGFDAVEFHWPYDTPAADLRAALEETGLPALGINTVRGEGNGLSALPDRVEEARAAIDQAITYAHEIEAGAVHVMAGFSEGEAARDAFVGNLRHACDAAPDLTVLIEPLNRHDAPGYFLSTSAQARDIIATVDRPNVKLMFDCYHLQIMGGDLTRQLRDCLAVTGHIQFASVPDRGPPNGGELSYDHVFAEIARLGWEAPLGAEYKPRGDTGATLGWMDRYRRA</sequence>
<evidence type="ECO:0000256" key="2">
    <source>
        <dbReference type="PIRSR" id="PIRSR006241-50"/>
    </source>
</evidence>
<evidence type="ECO:0000313" key="5">
    <source>
        <dbReference type="Proteomes" id="UP000048908"/>
    </source>
</evidence>
<dbReference type="EC" id="5.3.1.22" evidence="4"/>
<dbReference type="RefSeq" id="WP_055681995.1">
    <property type="nucleotide sequence ID" value="NZ_CXPG01000014.1"/>
</dbReference>
<dbReference type="Gene3D" id="3.20.20.150">
    <property type="entry name" value="Divalent-metal-dependent TIM barrel enzymes"/>
    <property type="match status" value="1"/>
</dbReference>
<dbReference type="InterPro" id="IPR050417">
    <property type="entry name" value="Sugar_Epim/Isomerase"/>
</dbReference>
<dbReference type="SUPFAM" id="SSF51658">
    <property type="entry name" value="Xylose isomerase-like"/>
    <property type="match status" value="1"/>
</dbReference>
<dbReference type="PANTHER" id="PTHR43489:SF6">
    <property type="entry name" value="HYDROXYPYRUVATE ISOMERASE-RELATED"/>
    <property type="match status" value="1"/>
</dbReference>
<feature type="domain" description="Xylose isomerase-like TIM barrel" evidence="3">
    <location>
        <begin position="20"/>
        <end position="245"/>
    </location>
</feature>
<dbReference type="GO" id="GO:0046487">
    <property type="term" value="P:glyoxylate metabolic process"/>
    <property type="evidence" value="ECO:0007669"/>
    <property type="project" value="TreeGrafter"/>
</dbReference>
<dbReference type="Proteomes" id="UP000048908">
    <property type="component" value="Unassembled WGS sequence"/>
</dbReference>
<evidence type="ECO:0000256" key="1">
    <source>
        <dbReference type="ARBA" id="ARBA00023235"/>
    </source>
</evidence>
<name>A0A0M6XPD7_9RHOB</name>
<protein>
    <submittedName>
        <fullName evidence="4">Putative hydroxypyruvate isomerase YgbM</fullName>
        <ecNumber evidence="4">5.3.1.22</ecNumber>
    </submittedName>
</protein>
<dbReference type="AlphaFoldDB" id="A0A0M6XPD7"/>
<keyword evidence="4" id="KW-0670">Pyruvate</keyword>
<accession>A0A0M6XPD7</accession>
<dbReference type="PANTHER" id="PTHR43489">
    <property type="entry name" value="ISOMERASE"/>
    <property type="match status" value="1"/>
</dbReference>
<feature type="active site" description="Proton donor/acceptor" evidence="2">
    <location>
        <position position="132"/>
    </location>
</feature>
<dbReference type="InterPro" id="IPR026040">
    <property type="entry name" value="HyI-like"/>
</dbReference>
<dbReference type="PIRSF" id="PIRSF006241">
    <property type="entry name" value="HyI"/>
    <property type="match status" value="1"/>
</dbReference>
<proteinExistence type="predicted"/>
<dbReference type="Pfam" id="PF01261">
    <property type="entry name" value="AP_endonuc_2"/>
    <property type="match status" value="1"/>
</dbReference>
<dbReference type="STRING" id="282197.SAMN04488517_101476"/>
<gene>
    <name evidence="4" type="primary">ygbM</name>
    <name evidence="4" type="ORF">JAN5088_01313</name>
</gene>
<feature type="active site" description="Proton donor/acceptor" evidence="2">
    <location>
        <position position="229"/>
    </location>
</feature>
<organism evidence="4 5">
    <name type="scientific">Jannaschia rubra</name>
    <dbReference type="NCBI Taxonomy" id="282197"/>
    <lineage>
        <taxon>Bacteria</taxon>
        <taxon>Pseudomonadati</taxon>
        <taxon>Pseudomonadota</taxon>
        <taxon>Alphaproteobacteria</taxon>
        <taxon>Rhodobacterales</taxon>
        <taxon>Roseobacteraceae</taxon>
        <taxon>Jannaschia</taxon>
    </lineage>
</organism>
<evidence type="ECO:0000313" key="4">
    <source>
        <dbReference type="EMBL" id="CTQ32542.1"/>
    </source>
</evidence>